<dbReference type="AlphaFoldDB" id="A0A4V2ML92"/>
<organism evidence="7 8">
    <name type="scientific">Pedobacter psychroterrae</name>
    <dbReference type="NCBI Taxonomy" id="2530453"/>
    <lineage>
        <taxon>Bacteria</taxon>
        <taxon>Pseudomonadati</taxon>
        <taxon>Bacteroidota</taxon>
        <taxon>Sphingobacteriia</taxon>
        <taxon>Sphingobacteriales</taxon>
        <taxon>Sphingobacteriaceae</taxon>
        <taxon>Pedobacter</taxon>
    </lineage>
</organism>
<feature type="transmembrane region" description="Helical" evidence="5">
    <location>
        <begin position="130"/>
        <end position="147"/>
    </location>
</feature>
<dbReference type="InterPro" id="IPR009908">
    <property type="entry name" value="Methylamine_util_MauE"/>
</dbReference>
<dbReference type="GO" id="GO:0016020">
    <property type="term" value="C:membrane"/>
    <property type="evidence" value="ECO:0007669"/>
    <property type="project" value="UniProtKB-SubCell"/>
</dbReference>
<evidence type="ECO:0000256" key="5">
    <source>
        <dbReference type="SAM" id="Phobius"/>
    </source>
</evidence>
<keyword evidence="8" id="KW-1185">Reference proteome</keyword>
<dbReference type="Pfam" id="PF07291">
    <property type="entry name" value="MauE"/>
    <property type="match status" value="1"/>
</dbReference>
<feature type="transmembrane region" description="Helical" evidence="5">
    <location>
        <begin position="88"/>
        <end position="110"/>
    </location>
</feature>
<accession>A0A4V2ML92</accession>
<dbReference type="GO" id="GO:0030416">
    <property type="term" value="P:methylamine metabolic process"/>
    <property type="evidence" value="ECO:0007669"/>
    <property type="project" value="InterPro"/>
</dbReference>
<keyword evidence="4 5" id="KW-0472">Membrane</keyword>
<evidence type="ECO:0000313" key="7">
    <source>
        <dbReference type="EMBL" id="TCD01237.1"/>
    </source>
</evidence>
<feature type="domain" description="Methylamine utilisation protein MauE" evidence="6">
    <location>
        <begin position="21"/>
        <end position="146"/>
    </location>
</feature>
<evidence type="ECO:0000256" key="4">
    <source>
        <dbReference type="ARBA" id="ARBA00023136"/>
    </source>
</evidence>
<dbReference type="RefSeq" id="WP_131595929.1">
    <property type="nucleotide sequence ID" value="NZ_SJSL01000002.1"/>
</dbReference>
<evidence type="ECO:0000256" key="3">
    <source>
        <dbReference type="ARBA" id="ARBA00022989"/>
    </source>
</evidence>
<comment type="caution">
    <text evidence="7">The sequence shown here is derived from an EMBL/GenBank/DDBJ whole genome shotgun (WGS) entry which is preliminary data.</text>
</comment>
<comment type="subcellular location">
    <subcellularLocation>
        <location evidence="1">Membrane</location>
        <topology evidence="1">Multi-pass membrane protein</topology>
    </subcellularLocation>
</comment>
<dbReference type="EMBL" id="SJSL01000002">
    <property type="protein sequence ID" value="TCD01237.1"/>
    <property type="molecule type" value="Genomic_DNA"/>
</dbReference>
<protein>
    <recommendedName>
        <fullName evidence="6">Methylamine utilisation protein MauE domain-containing protein</fullName>
    </recommendedName>
</protein>
<name>A0A4V2ML92_9SPHI</name>
<keyword evidence="3 5" id="KW-1133">Transmembrane helix</keyword>
<evidence type="ECO:0000256" key="2">
    <source>
        <dbReference type="ARBA" id="ARBA00022692"/>
    </source>
</evidence>
<evidence type="ECO:0000259" key="6">
    <source>
        <dbReference type="Pfam" id="PF07291"/>
    </source>
</evidence>
<dbReference type="Proteomes" id="UP000293347">
    <property type="component" value="Unassembled WGS sequence"/>
</dbReference>
<evidence type="ECO:0000313" key="8">
    <source>
        <dbReference type="Proteomes" id="UP000293347"/>
    </source>
</evidence>
<dbReference type="OrthoDB" id="673785at2"/>
<reference evidence="7 8" key="1">
    <citation type="submission" date="2019-02" db="EMBL/GenBank/DDBJ databases">
        <title>Pedobacter sp. RP-1-14 sp. nov., isolated from Arctic soil.</title>
        <authorList>
            <person name="Dahal R.H."/>
        </authorList>
    </citation>
    <scope>NUCLEOTIDE SEQUENCE [LARGE SCALE GENOMIC DNA]</scope>
    <source>
        <strain evidence="7 8">RP-1-14</strain>
    </source>
</reference>
<evidence type="ECO:0000256" key="1">
    <source>
        <dbReference type="ARBA" id="ARBA00004141"/>
    </source>
</evidence>
<gene>
    <name evidence="7" type="ORF">EZ437_10800</name>
</gene>
<proteinExistence type="predicted"/>
<feature type="transmembrane region" description="Helical" evidence="5">
    <location>
        <begin position="21"/>
        <end position="38"/>
    </location>
</feature>
<sequence>MSTTDTRISRQQNNPTRLTQVFLHGICRVFGLLFLYAAASKLMEYDKFLLQMSKSPIITDFASILAWMIPSLEIVISIMLFAGWMRLLGLYASLALMSLFTAYIYAILKFSDTVPCSCGGILEKMGWKEHLIFNIVFVVLAIIGIVLKTKIEEKNRAQER</sequence>
<feature type="transmembrane region" description="Helical" evidence="5">
    <location>
        <begin position="58"/>
        <end position="81"/>
    </location>
</feature>
<keyword evidence="2 5" id="KW-0812">Transmembrane</keyword>